<feature type="transmembrane region" description="Helical" evidence="5">
    <location>
        <begin position="91"/>
        <end position="112"/>
    </location>
</feature>
<dbReference type="PANTHER" id="PTHR12652:SF23">
    <property type="entry name" value="MICROBODY (PEROXISOME) PROLIFERATION PROTEIN PEROXIN 11B (EUROFUNG)"/>
    <property type="match status" value="1"/>
</dbReference>
<dbReference type="GO" id="GO:0016559">
    <property type="term" value="P:peroxisome fission"/>
    <property type="evidence" value="ECO:0007669"/>
    <property type="project" value="InterPro"/>
</dbReference>
<evidence type="ECO:0000256" key="1">
    <source>
        <dbReference type="ARBA" id="ARBA00022593"/>
    </source>
</evidence>
<evidence type="ECO:0000256" key="5">
    <source>
        <dbReference type="SAM" id="Phobius"/>
    </source>
</evidence>
<dbReference type="EMBL" id="JAQJAC010000001">
    <property type="protein sequence ID" value="KAJ5599017.1"/>
    <property type="molecule type" value="Genomic_DNA"/>
</dbReference>
<dbReference type="InterPro" id="IPR008733">
    <property type="entry name" value="PEX11"/>
</dbReference>
<keyword evidence="5" id="KW-0812">Transmembrane</keyword>
<evidence type="ECO:0000256" key="3">
    <source>
        <dbReference type="ARBA" id="ARBA00023140"/>
    </source>
</evidence>
<comment type="subcellular location">
    <subcellularLocation>
        <location evidence="4">Peroxisome membrane</location>
    </subcellularLocation>
</comment>
<name>A0AAD6E1Y9_9EURO</name>
<keyword evidence="2 5" id="KW-0472">Membrane</keyword>
<accession>A0AAD6E1Y9</accession>
<protein>
    <submittedName>
        <fullName evidence="6">Uncharacterized protein</fullName>
    </submittedName>
</protein>
<evidence type="ECO:0000313" key="7">
    <source>
        <dbReference type="Proteomes" id="UP001216150"/>
    </source>
</evidence>
<evidence type="ECO:0000313" key="6">
    <source>
        <dbReference type="EMBL" id="KAJ5599017.1"/>
    </source>
</evidence>
<evidence type="ECO:0000256" key="2">
    <source>
        <dbReference type="ARBA" id="ARBA00023136"/>
    </source>
</evidence>
<evidence type="ECO:0000256" key="4">
    <source>
        <dbReference type="ARBA" id="ARBA00046271"/>
    </source>
</evidence>
<keyword evidence="5" id="KW-1133">Transmembrane helix</keyword>
<dbReference type="Pfam" id="PF05648">
    <property type="entry name" value="PEX11"/>
    <property type="match status" value="1"/>
</dbReference>
<dbReference type="PANTHER" id="PTHR12652">
    <property type="entry name" value="PEROXISOMAL BIOGENESIS FACTOR 11"/>
    <property type="match status" value="1"/>
</dbReference>
<dbReference type="GO" id="GO:0005778">
    <property type="term" value="C:peroxisomal membrane"/>
    <property type="evidence" value="ECO:0007669"/>
    <property type="project" value="UniProtKB-SubCell"/>
</dbReference>
<keyword evidence="3" id="KW-0576">Peroxisome</keyword>
<proteinExistence type="predicted"/>
<comment type="caution">
    <text evidence="6">The sequence shown here is derived from an EMBL/GenBank/DDBJ whole genome shotgun (WGS) entry which is preliminary data.</text>
</comment>
<keyword evidence="7" id="KW-1185">Reference proteome</keyword>
<gene>
    <name evidence="6" type="ORF">N7450_000084</name>
</gene>
<sequence>MIARLNRFVNNGAGLEKTLRLIQSMAQVAAVFTVGSTAVRLTTAKLQLALTRRFFRFFGFIESFQRVSTLLSKEGMGSVAGWLDLAKWTCFGLYFILEDLTILHAMGVWAVPWEERVMREANTFWFYALCFSLAGTLYALLSAGPSETRGRGGKKKNTRKSEKMAASKAVSSALWTQLLIDGCDLLIPAELLNWMPTGDLVIGSTMILSTLLAAGSIWDRVEYYTTKPQALFVEEWLNLKQ</sequence>
<dbReference type="AlphaFoldDB" id="A0AAD6E1Y9"/>
<organism evidence="6 7">
    <name type="scientific">Penicillium hetheringtonii</name>
    <dbReference type="NCBI Taxonomy" id="911720"/>
    <lineage>
        <taxon>Eukaryota</taxon>
        <taxon>Fungi</taxon>
        <taxon>Dikarya</taxon>
        <taxon>Ascomycota</taxon>
        <taxon>Pezizomycotina</taxon>
        <taxon>Eurotiomycetes</taxon>
        <taxon>Eurotiomycetidae</taxon>
        <taxon>Eurotiales</taxon>
        <taxon>Aspergillaceae</taxon>
        <taxon>Penicillium</taxon>
    </lineage>
</organism>
<reference evidence="6 7" key="1">
    <citation type="journal article" date="2023" name="IMA Fungus">
        <title>Comparative genomic study of the Penicillium genus elucidates a diverse pangenome and 15 lateral gene transfer events.</title>
        <authorList>
            <person name="Petersen C."/>
            <person name="Sorensen T."/>
            <person name="Nielsen M.R."/>
            <person name="Sondergaard T.E."/>
            <person name="Sorensen J.L."/>
            <person name="Fitzpatrick D.A."/>
            <person name="Frisvad J.C."/>
            <person name="Nielsen K.L."/>
        </authorList>
    </citation>
    <scope>NUCLEOTIDE SEQUENCE [LARGE SCALE GENOMIC DNA]</scope>
    <source>
        <strain evidence="6 7">IBT 29057</strain>
    </source>
</reference>
<feature type="transmembrane region" description="Helical" evidence="5">
    <location>
        <begin position="124"/>
        <end position="143"/>
    </location>
</feature>
<dbReference type="Proteomes" id="UP001216150">
    <property type="component" value="Unassembled WGS sequence"/>
</dbReference>
<keyword evidence="1" id="KW-0962">Peroxisome biogenesis</keyword>